<accession>A0A0R2JIS7</accession>
<evidence type="ECO:0000256" key="1">
    <source>
        <dbReference type="ARBA" id="ARBA00006525"/>
    </source>
</evidence>
<dbReference type="InterPro" id="IPR057666">
    <property type="entry name" value="DrpA_SLOG"/>
</dbReference>
<proteinExistence type="inferred from homology"/>
<gene>
    <name evidence="3" type="ORF">IV67_GL000691</name>
</gene>
<dbReference type="Gene3D" id="3.40.50.450">
    <property type="match status" value="1"/>
</dbReference>
<sequence>MQKHVLLASLLNQEAVMQRVFLLWLMLIPGLNCKQRYQIWRWALEQQAFQCNLAFLKLCAFSDKKQMRIVNWFQSGQWMPELQQISALSVVMIIDSDYPENLKQISDPPLVLFYQGNRNLLKTPMLGVVGSREILPQTKSLLRAWLPEWAAAYTIVSGNAKGVDCLVHRIVLGCAGKTVAVIGTGLNHSYPAENCALQAHIGTHGLILSEYLPWMGPKAWHFPERNRIIVGLTKDIVICQAKCKSGTMVTAAIANDENRNVWVMPGDVLNPAFAGNYALIYEGAFVLTAPTDLMQGT</sequence>
<dbReference type="InterPro" id="IPR003488">
    <property type="entry name" value="DprA"/>
</dbReference>
<evidence type="ECO:0000313" key="3">
    <source>
        <dbReference type="EMBL" id="KRN77170.1"/>
    </source>
</evidence>
<name>A0A0R2JIS7_9LACO</name>
<organism evidence="3 4">
    <name type="scientific">Weissella minor</name>
    <dbReference type="NCBI Taxonomy" id="1620"/>
    <lineage>
        <taxon>Bacteria</taxon>
        <taxon>Bacillati</taxon>
        <taxon>Bacillota</taxon>
        <taxon>Bacilli</taxon>
        <taxon>Lactobacillales</taxon>
        <taxon>Lactobacillaceae</taxon>
        <taxon>Weissella</taxon>
    </lineage>
</organism>
<feature type="domain" description="Smf/DprA SLOG" evidence="2">
    <location>
        <begin position="90"/>
        <end position="295"/>
    </location>
</feature>
<reference evidence="3 4" key="1">
    <citation type="journal article" date="2015" name="Genome Announc.">
        <title>Expanding the biotechnology potential of lactobacilli through comparative genomics of 213 strains and associated genera.</title>
        <authorList>
            <person name="Sun Z."/>
            <person name="Harris H.M."/>
            <person name="McCann A."/>
            <person name="Guo C."/>
            <person name="Argimon S."/>
            <person name="Zhang W."/>
            <person name="Yang X."/>
            <person name="Jeffery I.B."/>
            <person name="Cooney J.C."/>
            <person name="Kagawa T.F."/>
            <person name="Liu W."/>
            <person name="Song Y."/>
            <person name="Salvetti E."/>
            <person name="Wrobel A."/>
            <person name="Rasinkangas P."/>
            <person name="Parkhill J."/>
            <person name="Rea M.C."/>
            <person name="O'Sullivan O."/>
            <person name="Ritari J."/>
            <person name="Douillard F.P."/>
            <person name="Paul Ross R."/>
            <person name="Yang R."/>
            <person name="Briner A.E."/>
            <person name="Felis G.E."/>
            <person name="de Vos W.M."/>
            <person name="Barrangou R."/>
            <person name="Klaenhammer T.R."/>
            <person name="Caufield P.W."/>
            <person name="Cui Y."/>
            <person name="Zhang H."/>
            <person name="O'Toole P.W."/>
        </authorList>
    </citation>
    <scope>NUCLEOTIDE SEQUENCE [LARGE SCALE GENOMIC DNA]</scope>
    <source>
        <strain evidence="3 4">DSM 20014</strain>
    </source>
</reference>
<dbReference type="STRING" id="1620.IV67_GL000691"/>
<dbReference type="Pfam" id="PF02481">
    <property type="entry name" value="DNA_processg_A"/>
    <property type="match status" value="1"/>
</dbReference>
<dbReference type="PANTHER" id="PTHR43022:SF1">
    <property type="entry name" value="PROTEIN SMF"/>
    <property type="match status" value="1"/>
</dbReference>
<dbReference type="AlphaFoldDB" id="A0A0R2JIS7"/>
<dbReference type="OrthoDB" id="9785707at2"/>
<comment type="caution">
    <text evidence="3">The sequence shown here is derived from an EMBL/GenBank/DDBJ whole genome shotgun (WGS) entry which is preliminary data.</text>
</comment>
<dbReference type="GO" id="GO:0009294">
    <property type="term" value="P:DNA-mediated transformation"/>
    <property type="evidence" value="ECO:0007669"/>
    <property type="project" value="InterPro"/>
</dbReference>
<evidence type="ECO:0000313" key="4">
    <source>
        <dbReference type="Proteomes" id="UP000051673"/>
    </source>
</evidence>
<dbReference type="Proteomes" id="UP000051673">
    <property type="component" value="Unassembled WGS sequence"/>
</dbReference>
<dbReference type="PATRIC" id="fig|1620.3.peg.700"/>
<dbReference type="PANTHER" id="PTHR43022">
    <property type="entry name" value="PROTEIN SMF"/>
    <property type="match status" value="1"/>
</dbReference>
<dbReference type="EMBL" id="JQCD01000024">
    <property type="protein sequence ID" value="KRN77170.1"/>
    <property type="molecule type" value="Genomic_DNA"/>
</dbReference>
<protein>
    <submittedName>
        <fullName evidence="3">DNA protecting protein DprA</fullName>
    </submittedName>
</protein>
<dbReference type="SUPFAM" id="SSF102405">
    <property type="entry name" value="MCP/YpsA-like"/>
    <property type="match status" value="1"/>
</dbReference>
<comment type="similarity">
    <text evidence="1">Belongs to the DprA/Smf family.</text>
</comment>
<keyword evidence="4" id="KW-1185">Reference proteome</keyword>
<evidence type="ECO:0000259" key="2">
    <source>
        <dbReference type="Pfam" id="PF02481"/>
    </source>
</evidence>
<dbReference type="NCBIfam" id="TIGR00732">
    <property type="entry name" value="dprA"/>
    <property type="match status" value="1"/>
</dbReference>